<dbReference type="STRING" id="1646377.BS640_13710"/>
<gene>
    <name evidence="1" type="ORF">BS640_13710</name>
</gene>
<protein>
    <recommendedName>
        <fullName evidence="3">AlpA family phage regulatory protein</fullName>
    </recommendedName>
</protein>
<reference evidence="1 2" key="1">
    <citation type="journal article" date="2017" name="Int. J. Syst. Evol. Microbiol.">
        <title>Rouxiella badensis sp. nov. and Rouxiella silvae sp. nov. isolated from peat bog soil in Germany and emendation of the genus description.</title>
        <authorList>
            <person name="Le Fleche-Mateos A."/>
            <person name="Kugler J.H."/>
            <person name="Hansen S.H."/>
            <person name="Syldatk C."/>
            <person name="Hausmann R."/>
            <person name="Lomprez F."/>
            <person name="Vandenbogaert M."/>
            <person name="Manuguerra J.C."/>
            <person name="Grimont P.A."/>
        </authorList>
    </citation>
    <scope>NUCLEOTIDE SEQUENCE [LARGE SCALE GENOMIC DNA]</scope>
    <source>
        <strain evidence="1 2">DSM 100043</strain>
    </source>
</reference>
<proteinExistence type="predicted"/>
<organism evidence="1 2">
    <name type="scientific">Rouxiella badensis</name>
    <dbReference type="NCBI Taxonomy" id="1646377"/>
    <lineage>
        <taxon>Bacteria</taxon>
        <taxon>Pseudomonadati</taxon>
        <taxon>Pseudomonadota</taxon>
        <taxon>Gammaproteobacteria</taxon>
        <taxon>Enterobacterales</taxon>
        <taxon>Yersiniaceae</taxon>
        <taxon>Rouxiella</taxon>
    </lineage>
</organism>
<evidence type="ECO:0000313" key="1">
    <source>
        <dbReference type="EMBL" id="ORJ24929.1"/>
    </source>
</evidence>
<dbReference type="Proteomes" id="UP000192536">
    <property type="component" value="Unassembled WGS sequence"/>
</dbReference>
<dbReference type="Gene3D" id="1.10.238.160">
    <property type="match status" value="1"/>
</dbReference>
<dbReference type="Pfam" id="PF05930">
    <property type="entry name" value="Phage_AlpA"/>
    <property type="match status" value="1"/>
</dbReference>
<dbReference type="AlphaFoldDB" id="A0A1X0WDU9"/>
<dbReference type="SUPFAM" id="SSF46955">
    <property type="entry name" value="Putative DNA-binding domain"/>
    <property type="match status" value="1"/>
</dbReference>
<sequence>MKAQNHSLSALPTTGMIRPKNLALLLGISESTIWRKVKNGTLPRPIKLSERVSAFDAIEINHWLVECRGETL</sequence>
<name>A0A1X0WDU9_9GAMM</name>
<evidence type="ECO:0008006" key="3">
    <source>
        <dbReference type="Google" id="ProtNLM"/>
    </source>
</evidence>
<dbReference type="EMBL" id="MRWE01000022">
    <property type="protein sequence ID" value="ORJ24929.1"/>
    <property type="molecule type" value="Genomic_DNA"/>
</dbReference>
<comment type="caution">
    <text evidence="1">The sequence shown here is derived from an EMBL/GenBank/DDBJ whole genome shotgun (WGS) entry which is preliminary data.</text>
</comment>
<keyword evidence="2" id="KW-1185">Reference proteome</keyword>
<accession>A0A1X0WDU9</accession>
<dbReference type="InterPro" id="IPR009061">
    <property type="entry name" value="DNA-bd_dom_put_sf"/>
</dbReference>
<evidence type="ECO:0000313" key="2">
    <source>
        <dbReference type="Proteomes" id="UP000192536"/>
    </source>
</evidence>
<dbReference type="InterPro" id="IPR010260">
    <property type="entry name" value="AlpA"/>
</dbReference>
<dbReference type="RefSeq" id="WP_084912787.1">
    <property type="nucleotide sequence ID" value="NZ_MRWE01000022.1"/>
</dbReference>